<evidence type="ECO:0000313" key="1">
    <source>
        <dbReference type="EMBL" id="PNT25711.1"/>
    </source>
</evidence>
<proteinExistence type="predicted"/>
<organism evidence="1 2">
    <name type="scientific">Populus trichocarpa</name>
    <name type="common">Western balsam poplar</name>
    <name type="synonym">Populus balsamifera subsp. trichocarpa</name>
    <dbReference type="NCBI Taxonomy" id="3694"/>
    <lineage>
        <taxon>Eukaryota</taxon>
        <taxon>Viridiplantae</taxon>
        <taxon>Streptophyta</taxon>
        <taxon>Embryophyta</taxon>
        <taxon>Tracheophyta</taxon>
        <taxon>Spermatophyta</taxon>
        <taxon>Magnoliopsida</taxon>
        <taxon>eudicotyledons</taxon>
        <taxon>Gunneridae</taxon>
        <taxon>Pentapetalae</taxon>
        <taxon>rosids</taxon>
        <taxon>fabids</taxon>
        <taxon>Malpighiales</taxon>
        <taxon>Salicaceae</taxon>
        <taxon>Saliceae</taxon>
        <taxon>Populus</taxon>
    </lineage>
</organism>
<dbReference type="EMBL" id="CM009297">
    <property type="protein sequence ID" value="PNT25711.1"/>
    <property type="molecule type" value="Genomic_DNA"/>
</dbReference>
<name>A0A2K1ZKA5_POPTR</name>
<gene>
    <name evidence="1" type="ORF">POPTR_008G198400</name>
</gene>
<dbReference type="AlphaFoldDB" id="A0A2K1ZKA5"/>
<protein>
    <submittedName>
        <fullName evidence="1">Uncharacterized protein</fullName>
    </submittedName>
</protein>
<dbReference type="Proteomes" id="UP000006729">
    <property type="component" value="Chromosome 8"/>
</dbReference>
<reference evidence="1 2" key="1">
    <citation type="journal article" date="2006" name="Science">
        <title>The genome of black cottonwood, Populus trichocarpa (Torr. &amp; Gray).</title>
        <authorList>
            <person name="Tuskan G.A."/>
            <person name="Difazio S."/>
            <person name="Jansson S."/>
            <person name="Bohlmann J."/>
            <person name="Grigoriev I."/>
            <person name="Hellsten U."/>
            <person name="Putnam N."/>
            <person name="Ralph S."/>
            <person name="Rombauts S."/>
            <person name="Salamov A."/>
            <person name="Schein J."/>
            <person name="Sterck L."/>
            <person name="Aerts A."/>
            <person name="Bhalerao R.R."/>
            <person name="Bhalerao R.P."/>
            <person name="Blaudez D."/>
            <person name="Boerjan W."/>
            <person name="Brun A."/>
            <person name="Brunner A."/>
            <person name="Busov V."/>
            <person name="Campbell M."/>
            <person name="Carlson J."/>
            <person name="Chalot M."/>
            <person name="Chapman J."/>
            <person name="Chen G.L."/>
            <person name="Cooper D."/>
            <person name="Coutinho P.M."/>
            <person name="Couturier J."/>
            <person name="Covert S."/>
            <person name="Cronk Q."/>
            <person name="Cunningham R."/>
            <person name="Davis J."/>
            <person name="Degroeve S."/>
            <person name="Dejardin A."/>
            <person name="Depamphilis C."/>
            <person name="Detter J."/>
            <person name="Dirks B."/>
            <person name="Dubchak I."/>
            <person name="Duplessis S."/>
            <person name="Ehlting J."/>
            <person name="Ellis B."/>
            <person name="Gendler K."/>
            <person name="Goodstein D."/>
            <person name="Gribskov M."/>
            <person name="Grimwood J."/>
            <person name="Groover A."/>
            <person name="Gunter L."/>
            <person name="Hamberger B."/>
            <person name="Heinze B."/>
            <person name="Helariutta Y."/>
            <person name="Henrissat B."/>
            <person name="Holligan D."/>
            <person name="Holt R."/>
            <person name="Huang W."/>
            <person name="Islam-Faridi N."/>
            <person name="Jones S."/>
            <person name="Jones-Rhoades M."/>
            <person name="Jorgensen R."/>
            <person name="Joshi C."/>
            <person name="Kangasjarvi J."/>
            <person name="Karlsson J."/>
            <person name="Kelleher C."/>
            <person name="Kirkpatrick R."/>
            <person name="Kirst M."/>
            <person name="Kohler A."/>
            <person name="Kalluri U."/>
            <person name="Larimer F."/>
            <person name="Leebens-Mack J."/>
            <person name="Leple J.C."/>
            <person name="Locascio P."/>
            <person name="Lou Y."/>
            <person name="Lucas S."/>
            <person name="Martin F."/>
            <person name="Montanini B."/>
            <person name="Napoli C."/>
            <person name="Nelson D.R."/>
            <person name="Nelson C."/>
            <person name="Nieminen K."/>
            <person name="Nilsson O."/>
            <person name="Pereda V."/>
            <person name="Peter G."/>
            <person name="Philippe R."/>
            <person name="Pilate G."/>
            <person name="Poliakov A."/>
            <person name="Razumovskaya J."/>
            <person name="Richardson P."/>
            <person name="Rinaldi C."/>
            <person name="Ritland K."/>
            <person name="Rouze P."/>
            <person name="Ryaboy D."/>
            <person name="Schmutz J."/>
            <person name="Schrader J."/>
            <person name="Segerman B."/>
            <person name="Shin H."/>
            <person name="Siddiqui A."/>
            <person name="Sterky F."/>
            <person name="Terry A."/>
            <person name="Tsai C.J."/>
            <person name="Uberbacher E."/>
            <person name="Unneberg P."/>
            <person name="Vahala J."/>
            <person name="Wall K."/>
            <person name="Wessler S."/>
            <person name="Yang G."/>
            <person name="Yin T."/>
            <person name="Douglas C."/>
            <person name="Marra M."/>
            <person name="Sandberg G."/>
            <person name="Van de Peer Y."/>
            <person name="Rokhsar D."/>
        </authorList>
    </citation>
    <scope>NUCLEOTIDE SEQUENCE [LARGE SCALE GENOMIC DNA]</scope>
    <source>
        <strain evidence="2">cv. Nisqually</strain>
    </source>
</reference>
<sequence length="75" mass="8998">MRKGLVIKHARIECDVSNQFAKHTIYFPKNYILKLHNRIQMFNITPSSFWELCFRGKMVRQRQTKMLPKTQTNKG</sequence>
<accession>A0A2K1ZKA5</accession>
<keyword evidence="2" id="KW-1185">Reference proteome</keyword>
<dbReference type="InParanoid" id="A0A2K1ZKA5"/>
<evidence type="ECO:0000313" key="2">
    <source>
        <dbReference type="Proteomes" id="UP000006729"/>
    </source>
</evidence>